<dbReference type="GO" id="GO:0045493">
    <property type="term" value="P:xylan catabolic process"/>
    <property type="evidence" value="ECO:0007669"/>
    <property type="project" value="UniProtKB-KW"/>
</dbReference>
<name>A0A2X4UN21_9NOCA</name>
<proteinExistence type="inferred from homology"/>
<dbReference type="SUPFAM" id="SSF51445">
    <property type="entry name" value="(Trans)glycosidases"/>
    <property type="match status" value="1"/>
</dbReference>
<feature type="domain" description="Glycoside hydrolase family 5" evidence="5">
    <location>
        <begin position="56"/>
        <end position="290"/>
    </location>
</feature>
<dbReference type="EC" id="3.2.1.8" evidence="6"/>
<comment type="similarity">
    <text evidence="3">Belongs to the glycosyl hydrolase 5 (cellulase A) family.</text>
</comment>
<dbReference type="GO" id="GO:0031176">
    <property type="term" value="F:endo-1,4-beta-xylanase activity"/>
    <property type="evidence" value="ECO:0007669"/>
    <property type="project" value="UniProtKB-EC"/>
</dbReference>
<gene>
    <name evidence="6" type="primary">xynA</name>
    <name evidence="6" type="ORF">NCTC10994_03207</name>
</gene>
<accession>A0A2X4UN21</accession>
<dbReference type="PANTHER" id="PTHR12631:SF10">
    <property type="entry name" value="BETA-XYLOSIDASE-LIKE PROTEIN-RELATED"/>
    <property type="match status" value="1"/>
</dbReference>
<dbReference type="AlphaFoldDB" id="A0A2X4UN21"/>
<feature type="signal peptide" evidence="4">
    <location>
        <begin position="1"/>
        <end position="28"/>
    </location>
</feature>
<dbReference type="InterPro" id="IPR017853">
    <property type="entry name" value="GH"/>
</dbReference>
<dbReference type="STRING" id="1219011.GCA_001895045_03525"/>
<reference evidence="6 7" key="1">
    <citation type="submission" date="2018-06" db="EMBL/GenBank/DDBJ databases">
        <authorList>
            <consortium name="Pathogen Informatics"/>
            <person name="Doyle S."/>
        </authorList>
    </citation>
    <scope>NUCLEOTIDE SEQUENCE [LARGE SCALE GENOMIC DNA]</scope>
    <source>
        <strain evidence="6 7">NCTC10994</strain>
    </source>
</reference>
<evidence type="ECO:0000259" key="5">
    <source>
        <dbReference type="Pfam" id="PF00150"/>
    </source>
</evidence>
<evidence type="ECO:0000256" key="1">
    <source>
        <dbReference type="ARBA" id="ARBA00022801"/>
    </source>
</evidence>
<sequence>MNAVRREFVGLVAVLVATLTVACGSTEAATCRTDLTAESLGVATGSGLDTLVDADLDRYFAATADSGATWVRFDFDWSVIEPRRGEFDWSGTDRVVDAARAHGLEILGLLTHTPEWARAADASDTHGRPADPGEFGRFSGEVAQRYRDRISHWEIWNEPNLAVFFGPQPDPVAYAALLESASSRIRAAVPGAVIVSGGLSPATDNGTDIAPTTFLSDLYELGAAPSFDVVGMHPYSYPALPSDASTKSWNSFYRMRDMREIMIGHGDEGKPVWATEFGSPTGSGADAVDAERQAEILSDGITEQRRLGFVDKLFVYSLVDRGTDESDREQNFGIIDHSLAPKPAWHVMRTAAGTSGCI</sequence>
<keyword evidence="6" id="KW-0624">Polysaccharide degradation</keyword>
<dbReference type="InterPro" id="IPR051923">
    <property type="entry name" value="Glycosyl_Hydrolase_39"/>
</dbReference>
<evidence type="ECO:0000256" key="2">
    <source>
        <dbReference type="ARBA" id="ARBA00023295"/>
    </source>
</evidence>
<keyword evidence="7" id="KW-1185">Reference proteome</keyword>
<dbReference type="PROSITE" id="PS51257">
    <property type="entry name" value="PROKAR_LIPOPROTEIN"/>
    <property type="match status" value="1"/>
</dbReference>
<keyword evidence="2 3" id="KW-0326">Glycosidase</keyword>
<evidence type="ECO:0000313" key="7">
    <source>
        <dbReference type="Proteomes" id="UP000249091"/>
    </source>
</evidence>
<dbReference type="KEGG" id="rcr:NCTC10994_03207"/>
<keyword evidence="1 3" id="KW-0378">Hydrolase</keyword>
<keyword evidence="6" id="KW-0119">Carbohydrate metabolism</keyword>
<protein>
    <submittedName>
        <fullName evidence="6">Endo-1,4-beta-xylanase A</fullName>
        <ecNumber evidence="6">3.2.1.8</ecNumber>
    </submittedName>
</protein>
<dbReference type="Gene3D" id="3.20.20.80">
    <property type="entry name" value="Glycosidases"/>
    <property type="match status" value="1"/>
</dbReference>
<dbReference type="Proteomes" id="UP000249091">
    <property type="component" value="Chromosome 1"/>
</dbReference>
<evidence type="ECO:0000256" key="3">
    <source>
        <dbReference type="RuleBase" id="RU361153"/>
    </source>
</evidence>
<dbReference type="Pfam" id="PF00150">
    <property type="entry name" value="Cellulase"/>
    <property type="match status" value="1"/>
</dbReference>
<keyword evidence="4" id="KW-0732">Signal</keyword>
<dbReference type="PANTHER" id="PTHR12631">
    <property type="entry name" value="ALPHA-L-IDURONIDASE"/>
    <property type="match status" value="1"/>
</dbReference>
<evidence type="ECO:0000256" key="4">
    <source>
        <dbReference type="SAM" id="SignalP"/>
    </source>
</evidence>
<dbReference type="EMBL" id="LS483468">
    <property type="protein sequence ID" value="SQI35982.1"/>
    <property type="molecule type" value="Genomic_DNA"/>
</dbReference>
<keyword evidence="6" id="KW-0858">Xylan degradation</keyword>
<organism evidence="6 7">
    <name type="scientific">Rhodococcus coprophilus</name>
    <dbReference type="NCBI Taxonomy" id="38310"/>
    <lineage>
        <taxon>Bacteria</taxon>
        <taxon>Bacillati</taxon>
        <taxon>Actinomycetota</taxon>
        <taxon>Actinomycetes</taxon>
        <taxon>Mycobacteriales</taxon>
        <taxon>Nocardiaceae</taxon>
        <taxon>Rhodococcus</taxon>
    </lineage>
</organism>
<evidence type="ECO:0000313" key="6">
    <source>
        <dbReference type="EMBL" id="SQI35982.1"/>
    </source>
</evidence>
<dbReference type="InterPro" id="IPR001547">
    <property type="entry name" value="Glyco_hydro_5"/>
</dbReference>
<feature type="chain" id="PRO_5016170288" evidence="4">
    <location>
        <begin position="29"/>
        <end position="358"/>
    </location>
</feature>